<evidence type="ECO:0000313" key="1">
    <source>
        <dbReference type="EMBL" id="KAH7281898.1"/>
    </source>
</evidence>
<dbReference type="AlphaFoldDB" id="A0A8T2QE37"/>
<dbReference type="SUPFAM" id="SSF54631">
    <property type="entry name" value="CBS-domain pair"/>
    <property type="match status" value="1"/>
</dbReference>
<name>A0A8T2QE37_CERRI</name>
<accession>A0A8T2QE37</accession>
<proteinExistence type="predicted"/>
<organism evidence="1 2">
    <name type="scientific">Ceratopteris richardii</name>
    <name type="common">Triangle waterfern</name>
    <dbReference type="NCBI Taxonomy" id="49495"/>
    <lineage>
        <taxon>Eukaryota</taxon>
        <taxon>Viridiplantae</taxon>
        <taxon>Streptophyta</taxon>
        <taxon>Embryophyta</taxon>
        <taxon>Tracheophyta</taxon>
        <taxon>Polypodiopsida</taxon>
        <taxon>Polypodiidae</taxon>
        <taxon>Polypodiales</taxon>
        <taxon>Pteridineae</taxon>
        <taxon>Pteridaceae</taxon>
        <taxon>Parkerioideae</taxon>
        <taxon>Ceratopteris</taxon>
    </lineage>
</organism>
<comment type="caution">
    <text evidence="1">The sequence shown here is derived from an EMBL/GenBank/DDBJ whole genome shotgun (WGS) entry which is preliminary data.</text>
</comment>
<dbReference type="OrthoDB" id="418595at2759"/>
<dbReference type="EMBL" id="CM035440">
    <property type="protein sequence ID" value="KAH7281898.1"/>
    <property type="molecule type" value="Genomic_DNA"/>
</dbReference>
<dbReference type="InterPro" id="IPR046342">
    <property type="entry name" value="CBS_dom_sf"/>
</dbReference>
<sequence length="62" mass="6761">MATRRVDAALLTDSSALLCGIITDKDVATRVIAEGIKPEERVMCKVMTKNPPKRCGNFEPAQ</sequence>
<keyword evidence="2" id="KW-1185">Reference proteome</keyword>
<evidence type="ECO:0000313" key="2">
    <source>
        <dbReference type="Proteomes" id="UP000825935"/>
    </source>
</evidence>
<protein>
    <recommendedName>
        <fullName evidence="3">CBS domain-containing protein</fullName>
    </recommendedName>
</protein>
<reference evidence="1" key="1">
    <citation type="submission" date="2021-08" db="EMBL/GenBank/DDBJ databases">
        <title>WGS assembly of Ceratopteris richardii.</title>
        <authorList>
            <person name="Marchant D.B."/>
            <person name="Chen G."/>
            <person name="Jenkins J."/>
            <person name="Shu S."/>
            <person name="Leebens-Mack J."/>
            <person name="Grimwood J."/>
            <person name="Schmutz J."/>
            <person name="Soltis P."/>
            <person name="Soltis D."/>
            <person name="Chen Z.-H."/>
        </authorList>
    </citation>
    <scope>NUCLEOTIDE SEQUENCE</scope>
    <source>
        <strain evidence="1">Whitten #5841</strain>
        <tissue evidence="1">Leaf</tissue>
    </source>
</reference>
<dbReference type="Proteomes" id="UP000825935">
    <property type="component" value="Chromosome 35"/>
</dbReference>
<gene>
    <name evidence="1" type="ORF">KP509_35G001500</name>
</gene>
<dbReference type="Gene3D" id="3.90.1280.20">
    <property type="match status" value="1"/>
</dbReference>
<evidence type="ECO:0008006" key="3">
    <source>
        <dbReference type="Google" id="ProtNLM"/>
    </source>
</evidence>